<dbReference type="PANTHER" id="PTHR46082:SF11">
    <property type="entry name" value="AAA+ ATPASE DOMAIN-CONTAINING PROTEIN-RELATED"/>
    <property type="match status" value="1"/>
</dbReference>
<dbReference type="GO" id="GO:0003824">
    <property type="term" value="F:catalytic activity"/>
    <property type="evidence" value="ECO:0007669"/>
    <property type="project" value="InterPro"/>
</dbReference>
<dbReference type="Proteomes" id="UP000730481">
    <property type="component" value="Unassembled WGS sequence"/>
</dbReference>
<reference evidence="3" key="1">
    <citation type="journal article" date="2017" name="Mycologia">
        <title>Fusarium algeriense, sp. nov., a novel toxigenic crown rot pathogen of durum wheat from Algeria is nested in the Fusarium burgessii species complex.</title>
        <authorList>
            <person name="Laraba I."/>
            <person name="Keddad A."/>
            <person name="Boureghda H."/>
            <person name="Abdallah N."/>
            <person name="Vaughan M.M."/>
            <person name="Proctor R.H."/>
            <person name="Busman M."/>
            <person name="O'Donnell K."/>
        </authorList>
    </citation>
    <scope>NUCLEOTIDE SEQUENCE</scope>
    <source>
        <strain evidence="3">NRRL 25174</strain>
    </source>
</reference>
<gene>
    <name evidence="3" type="ORF">FBEOM_4894</name>
</gene>
<sequence>MSQPKYLRQLDFFIGWIFILEIEYCAAMDVLDEEYGTNHEAGFISGKGDRNTYKLGRIGGHNVVINRPHSGISGQLTAFQIAASMKSTFPCIRFVFLVGIGGGAPSQQVDVRLGDVVLGTSVVPYQKGKAMDRHFEITGIKQTPPLELLDAVTELKYRLRRGPSLEQIIDELFRQKVGQRDMYPRPAEDRLLLSEYLHEGKTCLCGRQEIRDVSKLVKREKRPPRQLIRAHCGTIGSADQVMKNAKLRDHLSREENIICFEMEAAAVMHTTRCIPVRGISDYSDGHKNDVWHDYAALSAAICARELLKWLSPDSVLSTTIELTLDELRRLIEGSVEGIMMKIDQSLHFQNLENISMAMMEANLAIRELIDFIKKFTTQQQTNTDRTSICMLIGFQKQIQGLVYYIQTDIKFKITSACYLALQGREELKQQLDKTARDVAELRTYPRQVWHSLLDVEPELPPWCHMRKT</sequence>
<feature type="chain" id="PRO_5040226035" description="Nucleoside phosphorylase domain-containing protein" evidence="1">
    <location>
        <begin position="28"/>
        <end position="468"/>
    </location>
</feature>
<organism evidence="3 4">
    <name type="scientific">Fusarium beomiforme</name>
    <dbReference type="NCBI Taxonomy" id="44412"/>
    <lineage>
        <taxon>Eukaryota</taxon>
        <taxon>Fungi</taxon>
        <taxon>Dikarya</taxon>
        <taxon>Ascomycota</taxon>
        <taxon>Pezizomycotina</taxon>
        <taxon>Sordariomycetes</taxon>
        <taxon>Hypocreomycetidae</taxon>
        <taxon>Hypocreales</taxon>
        <taxon>Nectriaceae</taxon>
        <taxon>Fusarium</taxon>
        <taxon>Fusarium burgessii species complex</taxon>
    </lineage>
</organism>
<evidence type="ECO:0000313" key="4">
    <source>
        <dbReference type="Proteomes" id="UP000730481"/>
    </source>
</evidence>
<evidence type="ECO:0000256" key="1">
    <source>
        <dbReference type="SAM" id="SignalP"/>
    </source>
</evidence>
<dbReference type="EMBL" id="PVQB02000204">
    <property type="protein sequence ID" value="KAF4341176.1"/>
    <property type="molecule type" value="Genomic_DNA"/>
</dbReference>
<dbReference type="InterPro" id="IPR035994">
    <property type="entry name" value="Nucleoside_phosphorylase_sf"/>
</dbReference>
<reference evidence="3" key="2">
    <citation type="submission" date="2020-02" db="EMBL/GenBank/DDBJ databases">
        <title>Identification and distribution of gene clusters putatively required for synthesis of sphingolipid metabolism inhibitors in phylogenetically diverse species of the filamentous fungus Fusarium.</title>
        <authorList>
            <person name="Kim H.-S."/>
            <person name="Busman M."/>
            <person name="Brown D.W."/>
            <person name="Divon H."/>
            <person name="Uhlig S."/>
            <person name="Proctor R.H."/>
        </authorList>
    </citation>
    <scope>NUCLEOTIDE SEQUENCE</scope>
    <source>
        <strain evidence="3">NRRL 25174</strain>
    </source>
</reference>
<protein>
    <recommendedName>
        <fullName evidence="2">Nucleoside phosphorylase domain-containing protein</fullName>
    </recommendedName>
</protein>
<name>A0A9P5AM68_9HYPO</name>
<accession>A0A9P5AM68</accession>
<dbReference type="InterPro" id="IPR000845">
    <property type="entry name" value="Nucleoside_phosphorylase_d"/>
</dbReference>
<dbReference type="SUPFAM" id="SSF53167">
    <property type="entry name" value="Purine and uridine phosphorylases"/>
    <property type="match status" value="1"/>
</dbReference>
<feature type="signal peptide" evidence="1">
    <location>
        <begin position="1"/>
        <end position="27"/>
    </location>
</feature>
<keyword evidence="4" id="KW-1185">Reference proteome</keyword>
<feature type="domain" description="Nucleoside phosphorylase" evidence="2">
    <location>
        <begin position="49"/>
        <end position="285"/>
    </location>
</feature>
<dbReference type="AlphaFoldDB" id="A0A9P5AM68"/>
<proteinExistence type="predicted"/>
<dbReference type="GO" id="GO:0009116">
    <property type="term" value="P:nucleoside metabolic process"/>
    <property type="evidence" value="ECO:0007669"/>
    <property type="project" value="InterPro"/>
</dbReference>
<dbReference type="PANTHER" id="PTHR46082">
    <property type="entry name" value="ATP/GTP-BINDING PROTEIN-RELATED"/>
    <property type="match status" value="1"/>
</dbReference>
<dbReference type="InterPro" id="IPR053137">
    <property type="entry name" value="NLR-like"/>
</dbReference>
<evidence type="ECO:0000259" key="2">
    <source>
        <dbReference type="Pfam" id="PF01048"/>
    </source>
</evidence>
<keyword evidence="1" id="KW-0732">Signal</keyword>
<comment type="caution">
    <text evidence="3">The sequence shown here is derived from an EMBL/GenBank/DDBJ whole genome shotgun (WGS) entry which is preliminary data.</text>
</comment>
<dbReference type="Gene3D" id="3.40.50.1580">
    <property type="entry name" value="Nucleoside phosphorylase domain"/>
    <property type="match status" value="1"/>
</dbReference>
<evidence type="ECO:0000313" key="3">
    <source>
        <dbReference type="EMBL" id="KAF4341176.1"/>
    </source>
</evidence>
<dbReference type="Pfam" id="PF01048">
    <property type="entry name" value="PNP_UDP_1"/>
    <property type="match status" value="1"/>
</dbReference>
<dbReference type="OrthoDB" id="1577640at2759"/>